<evidence type="ECO:0000313" key="3">
    <source>
        <dbReference type="Proteomes" id="UP000557566"/>
    </source>
</evidence>
<evidence type="ECO:0000256" key="1">
    <source>
        <dbReference type="SAM" id="MobiDB-lite"/>
    </source>
</evidence>
<evidence type="ECO:0000313" key="2">
    <source>
        <dbReference type="EMBL" id="KAF4512556.1"/>
    </source>
</evidence>
<organism evidence="2 3">
    <name type="scientific">Ophiocordyceps sinensis</name>
    <dbReference type="NCBI Taxonomy" id="72228"/>
    <lineage>
        <taxon>Eukaryota</taxon>
        <taxon>Fungi</taxon>
        <taxon>Dikarya</taxon>
        <taxon>Ascomycota</taxon>
        <taxon>Pezizomycotina</taxon>
        <taxon>Sordariomycetes</taxon>
        <taxon>Hypocreomycetidae</taxon>
        <taxon>Hypocreales</taxon>
        <taxon>Ophiocordycipitaceae</taxon>
        <taxon>Ophiocordyceps</taxon>
    </lineage>
</organism>
<keyword evidence="3" id="KW-1185">Reference proteome</keyword>
<accession>A0A8H4V9D5</accession>
<feature type="compositionally biased region" description="Low complexity" evidence="1">
    <location>
        <begin position="55"/>
        <end position="74"/>
    </location>
</feature>
<name>A0A8H4V9D5_9HYPO</name>
<dbReference type="EMBL" id="JAAVMX010000002">
    <property type="protein sequence ID" value="KAF4512556.1"/>
    <property type="molecule type" value="Genomic_DNA"/>
</dbReference>
<gene>
    <name evidence="2" type="ORF">G6O67_001677</name>
</gene>
<comment type="caution">
    <text evidence="2">The sequence shown here is derived from an EMBL/GenBank/DDBJ whole genome shotgun (WGS) entry which is preliminary data.</text>
</comment>
<dbReference type="AlphaFoldDB" id="A0A8H4V9D5"/>
<protein>
    <submittedName>
        <fullName evidence="2">Uncharacterized protein</fullName>
    </submittedName>
</protein>
<sequence>MRGRTWAMPSSPPLSPPPLPLLMQLLQVLLGRFPILTLRTMQRARGLVRRSASTPVAGPDSGPGPASGRSSGPAVNNNFYFRGPSQSRRERLYFGRRPCLSWLLRLP</sequence>
<dbReference type="Proteomes" id="UP000557566">
    <property type="component" value="Unassembled WGS sequence"/>
</dbReference>
<proteinExistence type="predicted"/>
<reference evidence="2 3" key="1">
    <citation type="journal article" date="2020" name="Genome Biol. Evol.">
        <title>A new high-quality draft genome assembly of the Chinese cordyceps Ophiocordyceps sinensis.</title>
        <authorList>
            <person name="Shu R."/>
            <person name="Zhang J."/>
            <person name="Meng Q."/>
            <person name="Zhang H."/>
            <person name="Zhou G."/>
            <person name="Li M."/>
            <person name="Wu P."/>
            <person name="Zhao Y."/>
            <person name="Chen C."/>
            <person name="Qin Q."/>
        </authorList>
    </citation>
    <scope>NUCLEOTIDE SEQUENCE [LARGE SCALE GENOMIC DNA]</scope>
    <source>
        <strain evidence="2 3">IOZ07</strain>
    </source>
</reference>
<feature type="region of interest" description="Disordered" evidence="1">
    <location>
        <begin position="47"/>
        <end position="81"/>
    </location>
</feature>